<keyword evidence="2" id="KW-1185">Reference proteome</keyword>
<dbReference type="Proteomes" id="UP001448207">
    <property type="component" value="Unassembled WGS sequence"/>
</dbReference>
<proteinExistence type="predicted"/>
<evidence type="ECO:0000313" key="2">
    <source>
        <dbReference type="Proteomes" id="UP001448207"/>
    </source>
</evidence>
<dbReference type="PANTHER" id="PTHR38360">
    <property type="entry name" value="OS03G0120000 PROTEIN"/>
    <property type="match status" value="1"/>
</dbReference>
<dbReference type="PANTHER" id="PTHR38360:SF1">
    <property type="entry name" value="F12P19.7"/>
    <property type="match status" value="1"/>
</dbReference>
<dbReference type="EMBL" id="JBCLYO010000002">
    <property type="protein sequence ID" value="KAL0092472.1"/>
    <property type="molecule type" value="Genomic_DNA"/>
</dbReference>
<gene>
    <name evidence="1" type="ORF">J3Q64DRAFT_1719100</name>
</gene>
<evidence type="ECO:0008006" key="3">
    <source>
        <dbReference type="Google" id="ProtNLM"/>
    </source>
</evidence>
<name>A0ABR3B8T4_PHYBL</name>
<organism evidence="1 2">
    <name type="scientific">Phycomyces blakesleeanus</name>
    <dbReference type="NCBI Taxonomy" id="4837"/>
    <lineage>
        <taxon>Eukaryota</taxon>
        <taxon>Fungi</taxon>
        <taxon>Fungi incertae sedis</taxon>
        <taxon>Mucoromycota</taxon>
        <taxon>Mucoromycotina</taxon>
        <taxon>Mucoromycetes</taxon>
        <taxon>Mucorales</taxon>
        <taxon>Phycomycetaceae</taxon>
        <taxon>Phycomyces</taxon>
    </lineage>
</organism>
<comment type="caution">
    <text evidence="1">The sequence shown here is derived from an EMBL/GenBank/DDBJ whole genome shotgun (WGS) entry which is preliminary data.</text>
</comment>
<protein>
    <recommendedName>
        <fullName evidence="3">1,3-beta-glucanosyltransferase</fullName>
    </recommendedName>
</protein>
<sequence length="196" mass="21346">MFYFFIGGQALAPETTTFSNSADFLKAIANVDVIIDETYIATNLTDILENYQIPQSDVSKYKFLTNQAVFREDGILTQTGGFDWFEAPVVMADALLEDIIHAVNPSAPTADYKHNWIRNVAKAETISYIDSASCTWEENEKRPNMAVTFTGGQFAQPSYVSTSTTTTSGASTSSISSSLKIGSLGATIIAVSLMFM</sequence>
<accession>A0ABR3B8T4</accession>
<reference evidence="1 2" key="1">
    <citation type="submission" date="2024-04" db="EMBL/GenBank/DDBJ databases">
        <title>Symmetric and asymmetric DNA N6-adenine methylation regulates different biological responses in Mucorales.</title>
        <authorList>
            <consortium name="Lawrence Berkeley National Laboratory"/>
            <person name="Lax C."/>
            <person name="Mondo S.J."/>
            <person name="Osorio-Concepcion M."/>
            <person name="Muszewska A."/>
            <person name="Corrochano-Luque M."/>
            <person name="Gutierrez G."/>
            <person name="Riley R."/>
            <person name="Lipzen A."/>
            <person name="Guo J."/>
            <person name="Hundley H."/>
            <person name="Amirebrahimi M."/>
            <person name="Ng V."/>
            <person name="Lorenzo-Gutierrez D."/>
            <person name="Binder U."/>
            <person name="Yang J."/>
            <person name="Song Y."/>
            <person name="Canovas D."/>
            <person name="Navarro E."/>
            <person name="Freitag M."/>
            <person name="Gabaldon T."/>
            <person name="Grigoriev I.V."/>
            <person name="Corrochano L.M."/>
            <person name="Nicolas F.E."/>
            <person name="Garre V."/>
        </authorList>
    </citation>
    <scope>NUCLEOTIDE SEQUENCE [LARGE SCALE GENOMIC DNA]</scope>
    <source>
        <strain evidence="1 2">L51</strain>
    </source>
</reference>
<evidence type="ECO:0000313" key="1">
    <source>
        <dbReference type="EMBL" id="KAL0092472.1"/>
    </source>
</evidence>